<dbReference type="InterPro" id="IPR057326">
    <property type="entry name" value="KR_dom"/>
</dbReference>
<protein>
    <submittedName>
        <fullName evidence="5">3-oxoacyl-[acyl-carrier protein] reductase</fullName>
    </submittedName>
</protein>
<comment type="similarity">
    <text evidence="1 3">Belongs to the short-chain dehydrogenases/reductases (SDR) family.</text>
</comment>
<dbReference type="PROSITE" id="PS00061">
    <property type="entry name" value="ADH_SHORT"/>
    <property type="match status" value="1"/>
</dbReference>
<dbReference type="PANTHER" id="PTHR42760">
    <property type="entry name" value="SHORT-CHAIN DEHYDROGENASES/REDUCTASES FAMILY MEMBER"/>
    <property type="match status" value="1"/>
</dbReference>
<dbReference type="SMART" id="SM00822">
    <property type="entry name" value="PKS_KR"/>
    <property type="match status" value="1"/>
</dbReference>
<keyword evidence="6" id="KW-1185">Reference proteome</keyword>
<dbReference type="PRINTS" id="PR00081">
    <property type="entry name" value="GDHRDH"/>
</dbReference>
<dbReference type="PANTHER" id="PTHR42760:SF133">
    <property type="entry name" value="3-OXOACYL-[ACYL-CARRIER-PROTEIN] REDUCTASE"/>
    <property type="match status" value="1"/>
</dbReference>
<sequence>MVTGKLREGDPGVVLVTGGARGIGLEIVRRFLADGYRVGFVATQTKNVQHALESLGYSEERLCAGVADVTQETEVTRFVDQIRRRWGGITALVNNAGISPKRVDQNVPWLSQMSSQEWTKVIDVNLSGPFFLMRLLAPSMISNGYGRIVNVGSLAGRAVPLIAGPHYAASKAGLVGLTRAAARDLAPYGVTVNCIAPGRVLSDLTGPAEAAVNRSALSRIPVGRFGKAEEVADLAAFLASPGASFITGATIDITGGEFAA</sequence>
<dbReference type="NCBIfam" id="NF009466">
    <property type="entry name" value="PRK12826.1-2"/>
    <property type="match status" value="1"/>
</dbReference>
<evidence type="ECO:0000256" key="3">
    <source>
        <dbReference type="RuleBase" id="RU000363"/>
    </source>
</evidence>
<dbReference type="Proteomes" id="UP000199184">
    <property type="component" value="Unassembled WGS sequence"/>
</dbReference>
<feature type="domain" description="Ketoreductase" evidence="4">
    <location>
        <begin position="12"/>
        <end position="198"/>
    </location>
</feature>
<dbReference type="Gene3D" id="3.40.50.720">
    <property type="entry name" value="NAD(P)-binding Rossmann-like Domain"/>
    <property type="match status" value="1"/>
</dbReference>
<evidence type="ECO:0000259" key="4">
    <source>
        <dbReference type="SMART" id="SM00822"/>
    </source>
</evidence>
<dbReference type="SUPFAM" id="SSF51735">
    <property type="entry name" value="NAD(P)-binding Rossmann-fold domains"/>
    <property type="match status" value="1"/>
</dbReference>
<proteinExistence type="inferred from homology"/>
<dbReference type="InterPro" id="IPR036291">
    <property type="entry name" value="NAD(P)-bd_dom_sf"/>
</dbReference>
<dbReference type="AlphaFoldDB" id="A0A1C3XU36"/>
<dbReference type="GO" id="GO:0016616">
    <property type="term" value="F:oxidoreductase activity, acting on the CH-OH group of donors, NAD or NADP as acceptor"/>
    <property type="evidence" value="ECO:0007669"/>
    <property type="project" value="UniProtKB-ARBA"/>
</dbReference>
<dbReference type="PRINTS" id="PR00080">
    <property type="entry name" value="SDRFAMILY"/>
</dbReference>
<evidence type="ECO:0000313" key="6">
    <source>
        <dbReference type="Proteomes" id="UP000199184"/>
    </source>
</evidence>
<accession>A0A1C3XU36</accession>
<dbReference type="FunFam" id="3.40.50.720:FF:000173">
    <property type="entry name" value="3-oxoacyl-[acyl-carrier protein] reductase"/>
    <property type="match status" value="1"/>
</dbReference>
<evidence type="ECO:0000313" key="5">
    <source>
        <dbReference type="EMBL" id="SCB55514.1"/>
    </source>
</evidence>
<organism evidence="5 6">
    <name type="scientific">Bradyrhizobium shewense</name>
    <dbReference type="NCBI Taxonomy" id="1761772"/>
    <lineage>
        <taxon>Bacteria</taxon>
        <taxon>Pseudomonadati</taxon>
        <taxon>Pseudomonadota</taxon>
        <taxon>Alphaproteobacteria</taxon>
        <taxon>Hyphomicrobiales</taxon>
        <taxon>Nitrobacteraceae</taxon>
        <taxon>Bradyrhizobium</taxon>
    </lineage>
</organism>
<dbReference type="InterPro" id="IPR002347">
    <property type="entry name" value="SDR_fam"/>
</dbReference>
<dbReference type="RefSeq" id="WP_091967093.1">
    <property type="nucleotide sequence ID" value="NZ_FMAI01000043.1"/>
</dbReference>
<reference evidence="6" key="1">
    <citation type="submission" date="2016-08" db="EMBL/GenBank/DDBJ databases">
        <authorList>
            <person name="Varghese N."/>
            <person name="Submissions Spin"/>
        </authorList>
    </citation>
    <scope>NUCLEOTIDE SEQUENCE [LARGE SCALE GENOMIC DNA]</scope>
    <source>
        <strain evidence="6">ERR11</strain>
    </source>
</reference>
<keyword evidence="2" id="KW-0560">Oxidoreductase</keyword>
<dbReference type="Pfam" id="PF00106">
    <property type="entry name" value="adh_short"/>
    <property type="match status" value="1"/>
</dbReference>
<evidence type="ECO:0000256" key="2">
    <source>
        <dbReference type="ARBA" id="ARBA00023002"/>
    </source>
</evidence>
<name>A0A1C3XU36_9BRAD</name>
<evidence type="ECO:0000256" key="1">
    <source>
        <dbReference type="ARBA" id="ARBA00006484"/>
    </source>
</evidence>
<dbReference type="EMBL" id="FMAI01000043">
    <property type="protein sequence ID" value="SCB55514.1"/>
    <property type="molecule type" value="Genomic_DNA"/>
</dbReference>
<gene>
    <name evidence="5" type="ORF">GA0061098_104325</name>
</gene>
<dbReference type="InterPro" id="IPR020904">
    <property type="entry name" value="Sc_DH/Rdtase_CS"/>
</dbReference>